<sequence length="319" mass="33791">MNTASDVFKSLVVVALAAGMLNVASGATTTPAAAAPASGTTAAANNAAMKNLKKLLSTVDPNQLADAVTRFIYCASHHHKALQNVVTPALAEWNACGSKQPSDWEAQVACFLKSANNLATFVALGHQISSIAGCFVGANATDVLCVKKVQKSEECANMCTESHSSQSETAVIAVVAVPPTVRKDDCKLTSKGGVTPANSNLTASLDFTMKVLQCLPSYFGDSYQHLLEHIKLINTCTQQYEDNWYNWAKCVVEAHDIKLVSPYFVKSRQTVACVIGGDIPAQTVCVRNVKNAEECRSCGGQDLHPVESVPPLGATNNCV</sequence>
<dbReference type="OrthoDB" id="10426318at2759"/>
<feature type="signal peptide" evidence="1">
    <location>
        <begin position="1"/>
        <end position="26"/>
    </location>
</feature>
<keyword evidence="2" id="KW-1185">Reference proteome</keyword>
<accession>A0A6P9ADG2</accession>
<dbReference type="InParanoid" id="A0A6P9ADG2"/>
<gene>
    <name evidence="3" type="primary">LOC117654173</name>
</gene>
<protein>
    <submittedName>
        <fullName evidence="3">Uncharacterized protein LOC117654173 isoform X1</fullName>
    </submittedName>
</protein>
<reference evidence="3" key="1">
    <citation type="submission" date="2025-08" db="UniProtKB">
        <authorList>
            <consortium name="RefSeq"/>
        </authorList>
    </citation>
    <scope>IDENTIFICATION</scope>
    <source>
        <tissue evidence="3">Total insect</tissue>
    </source>
</reference>
<dbReference type="AlphaFoldDB" id="A0A6P9ADG2"/>
<name>A0A6P9ADG2_THRPL</name>
<dbReference type="Proteomes" id="UP000515158">
    <property type="component" value="Unplaced"/>
</dbReference>
<evidence type="ECO:0000313" key="3">
    <source>
        <dbReference type="RefSeq" id="XP_034256283.1"/>
    </source>
</evidence>
<keyword evidence="1" id="KW-0732">Signal</keyword>
<evidence type="ECO:0000313" key="2">
    <source>
        <dbReference type="Proteomes" id="UP000515158"/>
    </source>
</evidence>
<dbReference type="KEGG" id="tpal:117654173"/>
<feature type="chain" id="PRO_5027952371" evidence="1">
    <location>
        <begin position="27"/>
        <end position="319"/>
    </location>
</feature>
<dbReference type="GeneID" id="117654173"/>
<proteinExistence type="predicted"/>
<dbReference type="RefSeq" id="XP_034256283.1">
    <property type="nucleotide sequence ID" value="XM_034400392.1"/>
</dbReference>
<evidence type="ECO:0000256" key="1">
    <source>
        <dbReference type="SAM" id="SignalP"/>
    </source>
</evidence>
<organism evidence="3">
    <name type="scientific">Thrips palmi</name>
    <name type="common">Melon thrips</name>
    <dbReference type="NCBI Taxonomy" id="161013"/>
    <lineage>
        <taxon>Eukaryota</taxon>
        <taxon>Metazoa</taxon>
        <taxon>Ecdysozoa</taxon>
        <taxon>Arthropoda</taxon>
        <taxon>Hexapoda</taxon>
        <taxon>Insecta</taxon>
        <taxon>Pterygota</taxon>
        <taxon>Neoptera</taxon>
        <taxon>Paraneoptera</taxon>
        <taxon>Thysanoptera</taxon>
        <taxon>Terebrantia</taxon>
        <taxon>Thripoidea</taxon>
        <taxon>Thripidae</taxon>
        <taxon>Thrips</taxon>
    </lineage>
</organism>